<dbReference type="GO" id="GO:0000155">
    <property type="term" value="F:phosphorelay sensor kinase activity"/>
    <property type="evidence" value="ECO:0007669"/>
    <property type="project" value="InterPro"/>
</dbReference>
<dbReference type="Pfam" id="PF00512">
    <property type="entry name" value="HisKA"/>
    <property type="match status" value="1"/>
</dbReference>
<evidence type="ECO:0000256" key="4">
    <source>
        <dbReference type="ARBA" id="ARBA00022475"/>
    </source>
</evidence>
<dbReference type="Gene3D" id="1.10.287.130">
    <property type="match status" value="1"/>
</dbReference>
<organism evidence="16 17">
    <name type="scientific">Bacteroides stercorirosoris</name>
    <dbReference type="NCBI Taxonomy" id="871324"/>
    <lineage>
        <taxon>Bacteria</taxon>
        <taxon>Pseudomonadati</taxon>
        <taxon>Bacteroidota</taxon>
        <taxon>Bacteroidia</taxon>
        <taxon>Bacteroidales</taxon>
        <taxon>Bacteroidaceae</taxon>
        <taxon>Bacteroides</taxon>
    </lineage>
</organism>
<dbReference type="InterPro" id="IPR036097">
    <property type="entry name" value="HisK_dim/P_sf"/>
</dbReference>
<evidence type="ECO:0000256" key="7">
    <source>
        <dbReference type="ARBA" id="ARBA00022692"/>
    </source>
</evidence>
<dbReference type="InterPro" id="IPR003661">
    <property type="entry name" value="HisK_dim/P_dom"/>
</dbReference>
<feature type="transmembrane region" description="Helical" evidence="14">
    <location>
        <begin position="6"/>
        <end position="24"/>
    </location>
</feature>
<keyword evidence="12" id="KW-0902">Two-component regulatory system</keyword>
<dbReference type="GeneID" id="92712680"/>
<dbReference type="FunFam" id="3.30.565.10:FF:000023">
    <property type="entry name" value="PAS domain-containing sensor histidine kinase"/>
    <property type="match status" value="1"/>
</dbReference>
<dbReference type="EC" id="2.7.13.3" evidence="3"/>
<name>A0A1M6GJK2_9BACE</name>
<gene>
    <name evidence="16" type="ORF">SAMN05444350_11567</name>
</gene>
<keyword evidence="10" id="KW-0067">ATP-binding</keyword>
<keyword evidence="8" id="KW-0547">Nucleotide-binding</keyword>
<dbReference type="PANTHER" id="PTHR43711:SF31">
    <property type="entry name" value="HISTIDINE KINASE"/>
    <property type="match status" value="1"/>
</dbReference>
<dbReference type="PANTHER" id="PTHR43711">
    <property type="entry name" value="TWO-COMPONENT HISTIDINE KINASE"/>
    <property type="match status" value="1"/>
</dbReference>
<evidence type="ECO:0000313" key="16">
    <source>
        <dbReference type="EMBL" id="SHJ10108.1"/>
    </source>
</evidence>
<evidence type="ECO:0000256" key="6">
    <source>
        <dbReference type="ARBA" id="ARBA00022679"/>
    </source>
</evidence>
<dbReference type="GO" id="GO:0005524">
    <property type="term" value="F:ATP binding"/>
    <property type="evidence" value="ECO:0007669"/>
    <property type="project" value="UniProtKB-KW"/>
</dbReference>
<dbReference type="AlphaFoldDB" id="A0A1M6GJK2"/>
<dbReference type="PRINTS" id="PR00344">
    <property type="entry name" value="BCTRLSENSOR"/>
</dbReference>
<dbReference type="SUPFAM" id="SSF47384">
    <property type="entry name" value="Homodimeric domain of signal transducing histidine kinase"/>
    <property type="match status" value="1"/>
</dbReference>
<dbReference type="SMART" id="SM00387">
    <property type="entry name" value="HATPase_c"/>
    <property type="match status" value="1"/>
</dbReference>
<dbReference type="FunFam" id="1.10.287.130:FF:000004">
    <property type="entry name" value="Ethylene receptor 1"/>
    <property type="match status" value="1"/>
</dbReference>
<keyword evidence="13 14" id="KW-0472">Membrane</keyword>
<evidence type="ECO:0000256" key="14">
    <source>
        <dbReference type="SAM" id="Phobius"/>
    </source>
</evidence>
<evidence type="ECO:0000256" key="12">
    <source>
        <dbReference type="ARBA" id="ARBA00023012"/>
    </source>
</evidence>
<comment type="catalytic activity">
    <reaction evidence="1">
        <text>ATP + protein L-histidine = ADP + protein N-phospho-L-histidine.</text>
        <dbReference type="EC" id="2.7.13.3"/>
    </reaction>
</comment>
<dbReference type="RefSeq" id="WP_025830599.1">
    <property type="nucleotide sequence ID" value="NZ_FQZN01000015.1"/>
</dbReference>
<keyword evidence="5" id="KW-0597">Phosphoprotein</keyword>
<dbReference type="PROSITE" id="PS50109">
    <property type="entry name" value="HIS_KIN"/>
    <property type="match status" value="1"/>
</dbReference>
<evidence type="ECO:0000256" key="1">
    <source>
        <dbReference type="ARBA" id="ARBA00000085"/>
    </source>
</evidence>
<dbReference type="InterPro" id="IPR036890">
    <property type="entry name" value="HATPase_C_sf"/>
</dbReference>
<evidence type="ECO:0000256" key="9">
    <source>
        <dbReference type="ARBA" id="ARBA00022777"/>
    </source>
</evidence>
<evidence type="ECO:0000256" key="13">
    <source>
        <dbReference type="ARBA" id="ARBA00023136"/>
    </source>
</evidence>
<evidence type="ECO:0000256" key="2">
    <source>
        <dbReference type="ARBA" id="ARBA00004236"/>
    </source>
</evidence>
<dbReference type="SMART" id="SM00388">
    <property type="entry name" value="HisKA"/>
    <property type="match status" value="1"/>
</dbReference>
<dbReference type="Pfam" id="PF02518">
    <property type="entry name" value="HATPase_c"/>
    <property type="match status" value="1"/>
</dbReference>
<evidence type="ECO:0000256" key="3">
    <source>
        <dbReference type="ARBA" id="ARBA00012438"/>
    </source>
</evidence>
<comment type="subcellular location">
    <subcellularLocation>
        <location evidence="2">Cell membrane</location>
    </subcellularLocation>
</comment>
<reference evidence="17" key="1">
    <citation type="submission" date="2016-11" db="EMBL/GenBank/DDBJ databases">
        <authorList>
            <person name="Varghese N."/>
            <person name="Submissions S."/>
        </authorList>
    </citation>
    <scope>NUCLEOTIDE SEQUENCE [LARGE SCALE GENOMIC DNA]</scope>
    <source>
        <strain evidence="17">DSM 26884</strain>
    </source>
</reference>
<dbReference type="eggNOG" id="COG5002">
    <property type="taxonomic scope" value="Bacteria"/>
</dbReference>
<dbReference type="InterPro" id="IPR050736">
    <property type="entry name" value="Sensor_HK_Regulatory"/>
</dbReference>
<dbReference type="Gene3D" id="3.30.565.10">
    <property type="entry name" value="Histidine kinase-like ATPase, C-terminal domain"/>
    <property type="match status" value="1"/>
</dbReference>
<keyword evidence="6" id="KW-0808">Transferase</keyword>
<dbReference type="EMBL" id="FQZN01000015">
    <property type="protein sequence ID" value="SHJ10108.1"/>
    <property type="molecule type" value="Genomic_DNA"/>
</dbReference>
<accession>A0A1M6GJK2</accession>
<dbReference type="InterPro" id="IPR003594">
    <property type="entry name" value="HATPase_dom"/>
</dbReference>
<evidence type="ECO:0000259" key="15">
    <source>
        <dbReference type="PROSITE" id="PS50109"/>
    </source>
</evidence>
<evidence type="ECO:0000313" key="17">
    <source>
        <dbReference type="Proteomes" id="UP000184192"/>
    </source>
</evidence>
<feature type="domain" description="Histidine kinase" evidence="15">
    <location>
        <begin position="202"/>
        <end position="415"/>
    </location>
</feature>
<dbReference type="InterPro" id="IPR005467">
    <property type="entry name" value="His_kinase_dom"/>
</dbReference>
<dbReference type="SUPFAM" id="SSF55874">
    <property type="entry name" value="ATPase domain of HSP90 chaperone/DNA topoisomerase II/histidine kinase"/>
    <property type="match status" value="1"/>
</dbReference>
<protein>
    <recommendedName>
        <fullName evidence="3">histidine kinase</fullName>
        <ecNumber evidence="3">2.7.13.3</ecNumber>
    </recommendedName>
</protein>
<sequence>MTILILIGMLVLVGVLVLYVLELGRSRRLLLKAGNAKKALRSSEELFRSIMQNVHAFILLIDRNFIVTRTNYYDITKAHRPEDRLARVGDLLRCNNALSAVGGCGTHELCKECPIRNKIEETFQRKSSFTDLEAVLNIRDRRGNVAECETYVSGEYMTIDDKEGMVITVHDITRLKNAEGELMKAREKAENADRSKSAFLANMSHEIRTPLNAIVGFSELLASAGSEEEKTQYLDIVHSNNEMLQQLIADILDLSKIEAGTLEFTFSEVDVNQLMFDMEQLSRMRLGEKESLIQIFKETPPENNILYTDRNRLMQVIANFMTNAVKFTDEGSITLGYKPCADGLYFYVKDTGSGIPADKVDHIFERFVRVEQHKKGTGLGLSICEMIVRKLGGKIGVESEYGKGSTFWFTLPLNGEAIRKQGTEIEGKTNL</sequence>
<keyword evidence="4" id="KW-1003">Cell membrane</keyword>
<keyword evidence="11 14" id="KW-1133">Transmembrane helix</keyword>
<dbReference type="CDD" id="cd00082">
    <property type="entry name" value="HisKA"/>
    <property type="match status" value="1"/>
</dbReference>
<evidence type="ECO:0000256" key="5">
    <source>
        <dbReference type="ARBA" id="ARBA00022553"/>
    </source>
</evidence>
<evidence type="ECO:0000256" key="11">
    <source>
        <dbReference type="ARBA" id="ARBA00022989"/>
    </source>
</evidence>
<keyword evidence="9 16" id="KW-0418">Kinase</keyword>
<dbReference type="InterPro" id="IPR004358">
    <property type="entry name" value="Sig_transdc_His_kin-like_C"/>
</dbReference>
<evidence type="ECO:0000256" key="8">
    <source>
        <dbReference type="ARBA" id="ARBA00022741"/>
    </source>
</evidence>
<dbReference type="Gene3D" id="3.30.450.20">
    <property type="entry name" value="PAS domain"/>
    <property type="match status" value="1"/>
</dbReference>
<keyword evidence="17" id="KW-1185">Reference proteome</keyword>
<keyword evidence="7 14" id="KW-0812">Transmembrane</keyword>
<dbReference type="Proteomes" id="UP000184192">
    <property type="component" value="Unassembled WGS sequence"/>
</dbReference>
<dbReference type="GO" id="GO:0005886">
    <property type="term" value="C:plasma membrane"/>
    <property type="evidence" value="ECO:0007669"/>
    <property type="project" value="UniProtKB-SubCell"/>
</dbReference>
<dbReference type="CDD" id="cd16922">
    <property type="entry name" value="HATPase_EvgS-ArcB-TorS-like"/>
    <property type="match status" value="1"/>
</dbReference>
<evidence type="ECO:0000256" key="10">
    <source>
        <dbReference type="ARBA" id="ARBA00022840"/>
    </source>
</evidence>
<proteinExistence type="predicted"/>